<dbReference type="InterPro" id="IPR010730">
    <property type="entry name" value="HET"/>
</dbReference>
<dbReference type="Pfam" id="PF06985">
    <property type="entry name" value="HET"/>
    <property type="match status" value="1"/>
</dbReference>
<dbReference type="PANTHER" id="PTHR24148:SF64">
    <property type="entry name" value="HETEROKARYON INCOMPATIBILITY DOMAIN-CONTAINING PROTEIN"/>
    <property type="match status" value="1"/>
</dbReference>
<evidence type="ECO:0000313" key="3">
    <source>
        <dbReference type="Proteomes" id="UP000799324"/>
    </source>
</evidence>
<protein>
    <recommendedName>
        <fullName evidence="1">Heterokaryon incompatibility domain-containing protein</fullName>
    </recommendedName>
</protein>
<name>A0A6A6TBJ9_9PLEO</name>
<dbReference type="Proteomes" id="UP000799324">
    <property type="component" value="Unassembled WGS sequence"/>
</dbReference>
<proteinExistence type="predicted"/>
<dbReference type="PANTHER" id="PTHR24148">
    <property type="entry name" value="ANKYRIN REPEAT DOMAIN-CONTAINING PROTEIN 39 HOMOLOG-RELATED"/>
    <property type="match status" value="1"/>
</dbReference>
<dbReference type="EMBL" id="MU004327">
    <property type="protein sequence ID" value="KAF2657196.1"/>
    <property type="molecule type" value="Genomic_DNA"/>
</dbReference>
<dbReference type="AlphaFoldDB" id="A0A6A6TBJ9"/>
<accession>A0A6A6TBJ9</accession>
<dbReference type="InterPro" id="IPR052895">
    <property type="entry name" value="HetReg/Transcr_Mod"/>
</dbReference>
<organism evidence="2 3">
    <name type="scientific">Lophiostoma macrostomum CBS 122681</name>
    <dbReference type="NCBI Taxonomy" id="1314788"/>
    <lineage>
        <taxon>Eukaryota</taxon>
        <taxon>Fungi</taxon>
        <taxon>Dikarya</taxon>
        <taxon>Ascomycota</taxon>
        <taxon>Pezizomycotina</taxon>
        <taxon>Dothideomycetes</taxon>
        <taxon>Pleosporomycetidae</taxon>
        <taxon>Pleosporales</taxon>
        <taxon>Lophiostomataceae</taxon>
        <taxon>Lophiostoma</taxon>
    </lineage>
</organism>
<sequence>MDALYQSIPLTKPAEQIRLLRWQPPEDPISNNNVPSYELSAHDCTGDWPAYVAISYTWGDSIPLLPIHINGVIVQVRMNCWHALWQLRHHQIQDRIWIDSICINQTDNTEKSAQVTAMAKIYKTAMSVAACLGQGSSLNSLQNVASRARQLEQLEHPKGVLDELEHLPYFDRLWIKQEIILAREVTLFCGPDKVPWSAFDSLVMDHASYTKKSQRSLQYTNVLALCNGRNERKKPEGNPGLDLVSLLRAHGQSKCQDPRDKIYGLLSLLSKDDPGRKITPDYARSNFDLFRQIVFICSEQSKYFHESGALPVLFRLAGWLQVRPHESAVLKFMAQRRQALTTRSLSASPAPGSLYARIPIVGFNYLTKMNAISEVQRSFMSIGIRPAGLAAIDTSTRGAEEHDPHLKASRRTTPWEYGWQSVSGLYASKYHVAVSPQTQADDILAWVYWAVVDDHEPLSCVVLRRTESESARYELCSWGILSADGCIQSVVGNMPSPRYTHSSALMENMTATDGLSHLSLHREDALAFVFQGLYAFPDDAEVVTTPANMSHAVLSSKDQGMLDSIEKILIRET</sequence>
<keyword evidence="3" id="KW-1185">Reference proteome</keyword>
<evidence type="ECO:0000313" key="2">
    <source>
        <dbReference type="EMBL" id="KAF2657196.1"/>
    </source>
</evidence>
<reference evidence="2" key="1">
    <citation type="journal article" date="2020" name="Stud. Mycol.">
        <title>101 Dothideomycetes genomes: a test case for predicting lifestyles and emergence of pathogens.</title>
        <authorList>
            <person name="Haridas S."/>
            <person name="Albert R."/>
            <person name="Binder M."/>
            <person name="Bloem J."/>
            <person name="Labutti K."/>
            <person name="Salamov A."/>
            <person name="Andreopoulos B."/>
            <person name="Baker S."/>
            <person name="Barry K."/>
            <person name="Bills G."/>
            <person name="Bluhm B."/>
            <person name="Cannon C."/>
            <person name="Castanera R."/>
            <person name="Culley D."/>
            <person name="Daum C."/>
            <person name="Ezra D."/>
            <person name="Gonzalez J."/>
            <person name="Henrissat B."/>
            <person name="Kuo A."/>
            <person name="Liang C."/>
            <person name="Lipzen A."/>
            <person name="Lutzoni F."/>
            <person name="Magnuson J."/>
            <person name="Mondo S."/>
            <person name="Nolan M."/>
            <person name="Ohm R."/>
            <person name="Pangilinan J."/>
            <person name="Park H.-J."/>
            <person name="Ramirez L."/>
            <person name="Alfaro M."/>
            <person name="Sun H."/>
            <person name="Tritt A."/>
            <person name="Yoshinaga Y."/>
            <person name="Zwiers L.-H."/>
            <person name="Turgeon B."/>
            <person name="Goodwin S."/>
            <person name="Spatafora J."/>
            <person name="Crous P."/>
            <person name="Grigoriev I."/>
        </authorList>
    </citation>
    <scope>NUCLEOTIDE SEQUENCE</scope>
    <source>
        <strain evidence="2">CBS 122681</strain>
    </source>
</reference>
<gene>
    <name evidence="2" type="ORF">K491DRAFT_691212</name>
</gene>
<evidence type="ECO:0000259" key="1">
    <source>
        <dbReference type="Pfam" id="PF06985"/>
    </source>
</evidence>
<feature type="domain" description="Heterokaryon incompatibility" evidence="1">
    <location>
        <begin position="51"/>
        <end position="178"/>
    </location>
</feature>
<dbReference type="OrthoDB" id="194358at2759"/>